<keyword evidence="1" id="KW-0808">Transferase</keyword>
<proteinExistence type="predicted"/>
<dbReference type="AlphaFoldDB" id="M0QLC5"/>
<dbReference type="Gene3D" id="3.40.47.10">
    <property type="match status" value="2"/>
</dbReference>
<organism evidence="4 5">
    <name type="scientific">Gordonia soli NBRC 108243</name>
    <dbReference type="NCBI Taxonomy" id="1223545"/>
    <lineage>
        <taxon>Bacteria</taxon>
        <taxon>Bacillati</taxon>
        <taxon>Actinomycetota</taxon>
        <taxon>Actinomycetes</taxon>
        <taxon>Mycobacteriales</taxon>
        <taxon>Gordoniaceae</taxon>
        <taxon>Gordonia</taxon>
    </lineage>
</organism>
<evidence type="ECO:0000313" key="4">
    <source>
        <dbReference type="EMBL" id="GAC69348.1"/>
    </source>
</evidence>
<dbReference type="InterPro" id="IPR013747">
    <property type="entry name" value="ACP_syn_III_C"/>
</dbReference>
<reference evidence="4 5" key="1">
    <citation type="submission" date="2013-01" db="EMBL/GenBank/DDBJ databases">
        <title>Whole genome shotgun sequence of Gordonia soli NBRC 108243.</title>
        <authorList>
            <person name="Isaki-Nakamura S."/>
            <person name="Hosoyama A."/>
            <person name="Tsuchikane K."/>
            <person name="Ando Y."/>
            <person name="Baba S."/>
            <person name="Ohji S."/>
            <person name="Hamada M."/>
            <person name="Tamura T."/>
            <person name="Yamazoe A."/>
            <person name="Yamazaki S."/>
            <person name="Fujita N."/>
        </authorList>
    </citation>
    <scope>NUCLEOTIDE SEQUENCE [LARGE SCALE GENOMIC DNA]</scope>
    <source>
        <strain evidence="4 5">NBRC 108243</strain>
    </source>
</reference>
<dbReference type="GO" id="GO:0016746">
    <property type="term" value="F:acyltransferase activity"/>
    <property type="evidence" value="ECO:0007669"/>
    <property type="project" value="UniProtKB-KW"/>
</dbReference>
<dbReference type="PANTHER" id="PTHR34069:SF2">
    <property type="entry name" value="BETA-KETOACYL-[ACYL-CARRIER-PROTEIN] SYNTHASE III"/>
    <property type="match status" value="1"/>
</dbReference>
<evidence type="ECO:0000256" key="1">
    <source>
        <dbReference type="ARBA" id="ARBA00022679"/>
    </source>
</evidence>
<keyword evidence="2" id="KW-0012">Acyltransferase</keyword>
<comment type="caution">
    <text evidence="4">The sequence shown here is derived from an EMBL/GenBank/DDBJ whole genome shotgun (WGS) entry which is preliminary data.</text>
</comment>
<dbReference type="PANTHER" id="PTHR34069">
    <property type="entry name" value="3-OXOACYL-[ACYL-CARRIER-PROTEIN] SYNTHASE 3"/>
    <property type="match status" value="1"/>
</dbReference>
<dbReference type="OrthoDB" id="7055207at2"/>
<keyword evidence="5" id="KW-1185">Reference proteome</keyword>
<dbReference type="STRING" id="1223545.GS4_23_01450"/>
<name>M0QLC5_9ACTN</name>
<dbReference type="EMBL" id="BANX01000023">
    <property type="protein sequence ID" value="GAC69348.1"/>
    <property type="molecule type" value="Genomic_DNA"/>
</dbReference>
<evidence type="ECO:0000256" key="2">
    <source>
        <dbReference type="ARBA" id="ARBA00023315"/>
    </source>
</evidence>
<evidence type="ECO:0000313" key="5">
    <source>
        <dbReference type="Proteomes" id="UP000011666"/>
    </source>
</evidence>
<protein>
    <recommendedName>
        <fullName evidence="3">Beta-ketoacyl-[acyl-carrier-protein] synthase III C-terminal domain-containing protein</fullName>
    </recommendedName>
</protein>
<evidence type="ECO:0000259" key="3">
    <source>
        <dbReference type="Pfam" id="PF08541"/>
    </source>
</evidence>
<dbReference type="Pfam" id="PF08541">
    <property type="entry name" value="ACP_syn_III_C"/>
    <property type="match status" value="1"/>
</dbReference>
<sequence length="358" mass="37766">MRYADVYIDGLGVYLPRSRALTEAVSVGQLSSDEMNSWGWTGVAEAGDIAPADMAVAAGRAAIAMSSTDARTIGSVVHAAGSVQGSIMWPGHHYVQRHTIGDHGSAFELRQACSGGLAALGVAASTVSGRSEPTAVLVTGADNHYWYDRFEWVRHHLAAVRAMPLPGDAGHALVVNNSGGFARVDAVVSAAVPEFEEAFRLPGRPFPVPLSVPTVEEVHAITGAVAEHAQWLRALSFQMVRTALRTATAALDEAHVSPEDITWFLPGFSTTPTAATFITKHLQLEIPEDVDTFGRSTGHLSVSDHAAGLAYLATQGRLKVGDRILVGATGLAASLCYAVVTIVDEVPEVGLDRVERVG</sequence>
<dbReference type="Proteomes" id="UP000011666">
    <property type="component" value="Unassembled WGS sequence"/>
</dbReference>
<dbReference type="RefSeq" id="WP_007622325.1">
    <property type="nucleotide sequence ID" value="NZ_BANX01000023.1"/>
</dbReference>
<dbReference type="SUPFAM" id="SSF53901">
    <property type="entry name" value="Thiolase-like"/>
    <property type="match status" value="1"/>
</dbReference>
<feature type="domain" description="Beta-ketoacyl-[acyl-carrier-protein] synthase III C-terminal" evidence="3">
    <location>
        <begin position="251"/>
        <end position="340"/>
    </location>
</feature>
<dbReference type="InterPro" id="IPR016039">
    <property type="entry name" value="Thiolase-like"/>
</dbReference>
<dbReference type="GO" id="GO:0044550">
    <property type="term" value="P:secondary metabolite biosynthetic process"/>
    <property type="evidence" value="ECO:0007669"/>
    <property type="project" value="TreeGrafter"/>
</dbReference>
<gene>
    <name evidence="4" type="ORF">GS4_23_01450</name>
</gene>
<accession>M0QLC5</accession>
<dbReference type="eggNOG" id="COG0332">
    <property type="taxonomic scope" value="Bacteria"/>
</dbReference>